<organism evidence="1 2">
    <name type="scientific">Strongylus vulgaris</name>
    <name type="common">Blood worm</name>
    <dbReference type="NCBI Taxonomy" id="40348"/>
    <lineage>
        <taxon>Eukaryota</taxon>
        <taxon>Metazoa</taxon>
        <taxon>Ecdysozoa</taxon>
        <taxon>Nematoda</taxon>
        <taxon>Chromadorea</taxon>
        <taxon>Rhabditida</taxon>
        <taxon>Rhabditina</taxon>
        <taxon>Rhabditomorpha</taxon>
        <taxon>Strongyloidea</taxon>
        <taxon>Strongylidae</taxon>
        <taxon>Strongylus</taxon>
    </lineage>
</organism>
<accession>A0A3P7IZ99</accession>
<evidence type="ECO:0000313" key="2">
    <source>
        <dbReference type="Proteomes" id="UP000270094"/>
    </source>
</evidence>
<proteinExistence type="predicted"/>
<sequence>MPSNNPHIVLHKNGVDPDFDSQFHFETPISEIIGESSNISVLQTKIKKKNLLCDL</sequence>
<dbReference type="AlphaFoldDB" id="A0A3P7IZ99"/>
<reference evidence="1 2" key="1">
    <citation type="submission" date="2018-11" db="EMBL/GenBank/DDBJ databases">
        <authorList>
            <consortium name="Pathogen Informatics"/>
        </authorList>
    </citation>
    <scope>NUCLEOTIDE SEQUENCE [LARGE SCALE GENOMIC DNA]</scope>
</reference>
<gene>
    <name evidence="1" type="ORF">SVUK_LOCUS13528</name>
</gene>
<dbReference type="EMBL" id="UYYB01102235">
    <property type="protein sequence ID" value="VDM78530.1"/>
    <property type="molecule type" value="Genomic_DNA"/>
</dbReference>
<dbReference type="Proteomes" id="UP000270094">
    <property type="component" value="Unassembled WGS sequence"/>
</dbReference>
<name>A0A3P7IZ99_STRVU</name>
<protein>
    <submittedName>
        <fullName evidence="1">Uncharacterized protein</fullName>
    </submittedName>
</protein>
<evidence type="ECO:0000313" key="1">
    <source>
        <dbReference type="EMBL" id="VDM78530.1"/>
    </source>
</evidence>
<keyword evidence="2" id="KW-1185">Reference proteome</keyword>